<keyword evidence="6 7" id="KW-0592">Phosphate transport</keyword>
<evidence type="ECO:0000256" key="7">
    <source>
        <dbReference type="PIRNR" id="PIRNR002756"/>
    </source>
</evidence>
<evidence type="ECO:0000256" key="1">
    <source>
        <dbReference type="ARBA" id="ARBA00002841"/>
    </source>
</evidence>
<evidence type="ECO:0000256" key="5">
    <source>
        <dbReference type="ARBA" id="ARBA00022448"/>
    </source>
</evidence>
<dbReference type="InterPro" id="IPR050962">
    <property type="entry name" value="Phosphate-bind_PstS"/>
</dbReference>
<comment type="similarity">
    <text evidence="2 7">Belongs to the PstS family.</text>
</comment>
<evidence type="ECO:0000313" key="9">
    <source>
        <dbReference type="EMBL" id="EGE48787.1"/>
    </source>
</evidence>
<accession>F1YQA2</accession>
<dbReference type="Gene3D" id="3.40.190.10">
    <property type="entry name" value="Periplasmic binding protein-like II"/>
    <property type="match status" value="2"/>
</dbReference>
<comment type="function">
    <text evidence="1 7">Part of the ABC transporter complex PstSACB involved in phosphate import.</text>
</comment>
<dbReference type="PANTHER" id="PTHR42996:SF1">
    <property type="entry name" value="PHOSPHATE-BINDING PROTEIN PSTS"/>
    <property type="match status" value="1"/>
</dbReference>
<dbReference type="Pfam" id="PF12849">
    <property type="entry name" value="PBP_like_2"/>
    <property type="match status" value="1"/>
</dbReference>
<dbReference type="Proteomes" id="UP000018454">
    <property type="component" value="Unassembled WGS sequence"/>
</dbReference>
<sequence>MRNWKLYLKKLLPLLPRQRVQPCVKQKELGCMKEKRIMAGRAENMSWKKTVFLSALLCGLAGGVLPQARAEQITGAGSSFAAPLYQSWSAHSAAQTGVQLNYQTIGSGAGQNQVLAGTVDFGASDAPMPHARLEAGHLLQFPTAIGGIVIIANVPGVPEGALRLTGPVLAAIYDGSITQWNDPQIVALNPGVTLPDLPVAPLHRADGSGTTYVFTEYLGRVSPTWEKQVGRGTSVAWPVGAGARGNDGIASYVKNTEGSVGYAEYAYAERNHLSTVVLQNRAGEFVVPSVNSFTRAAENATWDQADMTASLCDADGAGSWPIVTTTYALVPREANEANHGNAVRTFFRWGVKDGEAASRELDYVPLPATVRDAVLERLK</sequence>
<evidence type="ECO:0000256" key="4">
    <source>
        <dbReference type="ARBA" id="ARBA00021889"/>
    </source>
</evidence>
<dbReference type="PANTHER" id="PTHR42996">
    <property type="entry name" value="PHOSPHATE-BINDING PROTEIN PSTS"/>
    <property type="match status" value="1"/>
</dbReference>
<dbReference type="CDD" id="cd13565">
    <property type="entry name" value="PBP2_PstS"/>
    <property type="match status" value="1"/>
</dbReference>
<reference evidence="9 10" key="1">
    <citation type="journal article" date="2011" name="Science">
        <title>Drosophila microbiome modulates host developmental and metabolic homeostasis via insulin signaling.</title>
        <authorList>
            <person name="Shin S.C."/>
            <person name="Kim S.H."/>
            <person name="You H."/>
            <person name="Kim B."/>
            <person name="Kim A.C."/>
            <person name="Lee K.A."/>
            <person name="Yoon J.H."/>
            <person name="Ryu J.H."/>
            <person name="Lee W.J."/>
        </authorList>
    </citation>
    <scope>NUCLEOTIDE SEQUENCE [LARGE SCALE GENOMIC DNA]</scope>
    <source>
        <strain evidence="9 10">DM001</strain>
    </source>
</reference>
<dbReference type="GO" id="GO:0042301">
    <property type="term" value="F:phosphate ion binding"/>
    <property type="evidence" value="ECO:0007669"/>
    <property type="project" value="InterPro"/>
</dbReference>
<proteinExistence type="inferred from homology"/>
<feature type="domain" description="PBP" evidence="8">
    <location>
        <begin position="68"/>
        <end position="349"/>
    </location>
</feature>
<gene>
    <name evidence="9" type="primary">pstS</name>
    <name evidence="9" type="ORF">APO_0066</name>
</gene>
<comment type="subunit">
    <text evidence="3 7">The complex is composed of two ATP-binding proteins (PstB), two transmembrane proteins (PstC and PstA) and a solute-binding protein (PstS).</text>
</comment>
<evidence type="ECO:0000259" key="8">
    <source>
        <dbReference type="Pfam" id="PF12849"/>
    </source>
</evidence>
<evidence type="ECO:0000313" key="10">
    <source>
        <dbReference type="Proteomes" id="UP000018454"/>
    </source>
</evidence>
<keyword evidence="5 7" id="KW-0813">Transport</keyword>
<dbReference type="EMBL" id="AEUP01000004">
    <property type="protein sequence ID" value="EGE48787.1"/>
    <property type="molecule type" value="Genomic_DNA"/>
</dbReference>
<protein>
    <recommendedName>
        <fullName evidence="4 7">Phosphate-binding protein PstS</fullName>
    </recommendedName>
</protein>
<evidence type="ECO:0000256" key="2">
    <source>
        <dbReference type="ARBA" id="ARBA00008725"/>
    </source>
</evidence>
<evidence type="ECO:0000256" key="6">
    <source>
        <dbReference type="ARBA" id="ARBA00022592"/>
    </source>
</evidence>
<comment type="caution">
    <text evidence="9">The sequence shown here is derived from an EMBL/GenBank/DDBJ whole genome shotgun (WGS) entry which is preliminary data.</text>
</comment>
<dbReference type="GO" id="GO:0043190">
    <property type="term" value="C:ATP-binding cassette (ABC) transporter complex"/>
    <property type="evidence" value="ECO:0007669"/>
    <property type="project" value="InterPro"/>
</dbReference>
<dbReference type="InterPro" id="IPR005673">
    <property type="entry name" value="ABC_phos-bd_PstS"/>
</dbReference>
<dbReference type="InterPro" id="IPR024370">
    <property type="entry name" value="PBP_domain"/>
</dbReference>
<organism evidence="9 10">
    <name type="scientific">Acetobacter pomorum DM001</name>
    <dbReference type="NCBI Taxonomy" id="945681"/>
    <lineage>
        <taxon>Bacteria</taxon>
        <taxon>Pseudomonadati</taxon>
        <taxon>Pseudomonadota</taxon>
        <taxon>Alphaproteobacteria</taxon>
        <taxon>Acetobacterales</taxon>
        <taxon>Acetobacteraceae</taxon>
        <taxon>Acetobacter</taxon>
    </lineage>
</organism>
<name>F1YQA2_9PROT</name>
<dbReference type="AlphaFoldDB" id="F1YQA2"/>
<dbReference type="PIRSF" id="PIRSF002756">
    <property type="entry name" value="PstS"/>
    <property type="match status" value="1"/>
</dbReference>
<evidence type="ECO:0000256" key="3">
    <source>
        <dbReference type="ARBA" id="ARBA00011529"/>
    </source>
</evidence>
<dbReference type="NCBIfam" id="TIGR00975">
    <property type="entry name" value="3a0107s03"/>
    <property type="match status" value="1"/>
</dbReference>
<dbReference type="GO" id="GO:0035435">
    <property type="term" value="P:phosphate ion transmembrane transport"/>
    <property type="evidence" value="ECO:0007669"/>
    <property type="project" value="InterPro"/>
</dbReference>
<dbReference type="SUPFAM" id="SSF53850">
    <property type="entry name" value="Periplasmic binding protein-like II"/>
    <property type="match status" value="1"/>
</dbReference>